<dbReference type="PANTHER" id="PTHR48476">
    <property type="entry name" value="SHORT-CHAIN DEHYDROGENASE TIC 32, CHLOROPLASTIC-LIKE"/>
    <property type="match status" value="1"/>
</dbReference>
<dbReference type="Proteomes" id="UP001374535">
    <property type="component" value="Chromosome 1"/>
</dbReference>
<dbReference type="Pfam" id="PF00106">
    <property type="entry name" value="adh_short"/>
    <property type="match status" value="1"/>
</dbReference>
<sequence>MWFLGWKGASGFSASSTAEQVTQGIDGTALTAIVTGASSGLGLETTRVLASRGVHVVMAVRNVDSGKNVKETVLKEIPSAKIDVMELDLSSMASEEGVEITVNSLHPGSIVTNILRYHGYVNALANMVGKYFLKNVQQGAATQCYVALHPQVKGVSGEYFMDCNKADPTSLAKDSELAKKLWEFSSSLTNPK</sequence>
<reference evidence="1 2" key="1">
    <citation type="journal article" date="2023" name="Life. Sci Alliance">
        <title>Evolutionary insights into 3D genome organization and epigenetic landscape of Vigna mungo.</title>
        <authorList>
            <person name="Junaid A."/>
            <person name="Singh B."/>
            <person name="Bhatia S."/>
        </authorList>
    </citation>
    <scope>NUCLEOTIDE SEQUENCE [LARGE SCALE GENOMIC DNA]</scope>
    <source>
        <strain evidence="1">Urdbean</strain>
    </source>
</reference>
<organism evidence="1 2">
    <name type="scientific">Vigna mungo</name>
    <name type="common">Black gram</name>
    <name type="synonym">Phaseolus mungo</name>
    <dbReference type="NCBI Taxonomy" id="3915"/>
    <lineage>
        <taxon>Eukaryota</taxon>
        <taxon>Viridiplantae</taxon>
        <taxon>Streptophyta</taxon>
        <taxon>Embryophyta</taxon>
        <taxon>Tracheophyta</taxon>
        <taxon>Spermatophyta</taxon>
        <taxon>Magnoliopsida</taxon>
        <taxon>eudicotyledons</taxon>
        <taxon>Gunneridae</taxon>
        <taxon>Pentapetalae</taxon>
        <taxon>rosids</taxon>
        <taxon>fabids</taxon>
        <taxon>Fabales</taxon>
        <taxon>Fabaceae</taxon>
        <taxon>Papilionoideae</taxon>
        <taxon>50 kb inversion clade</taxon>
        <taxon>NPAAA clade</taxon>
        <taxon>indigoferoid/millettioid clade</taxon>
        <taxon>Phaseoleae</taxon>
        <taxon>Vigna</taxon>
    </lineage>
</organism>
<dbReference type="InterPro" id="IPR036291">
    <property type="entry name" value="NAD(P)-bd_dom_sf"/>
</dbReference>
<dbReference type="InterPro" id="IPR055280">
    <property type="entry name" value="TIC32"/>
</dbReference>
<protein>
    <recommendedName>
        <fullName evidence="3">Short-chain dehydrogenase TIC 32, chloroplastic</fullName>
    </recommendedName>
</protein>
<dbReference type="PANTHER" id="PTHR48476:SF1">
    <property type="entry name" value="SHORT-CHAIN DEHYDROGENASE TIC 32, CHLOROPLASTIC-LIKE"/>
    <property type="match status" value="1"/>
</dbReference>
<dbReference type="SUPFAM" id="SSF51735">
    <property type="entry name" value="NAD(P)-binding Rossmann-fold domains"/>
    <property type="match status" value="1"/>
</dbReference>
<dbReference type="EMBL" id="CP144700">
    <property type="protein sequence ID" value="WVZ26362.1"/>
    <property type="molecule type" value="Genomic_DNA"/>
</dbReference>
<evidence type="ECO:0000313" key="2">
    <source>
        <dbReference type="Proteomes" id="UP001374535"/>
    </source>
</evidence>
<dbReference type="InterPro" id="IPR002347">
    <property type="entry name" value="SDR_fam"/>
</dbReference>
<evidence type="ECO:0008006" key="3">
    <source>
        <dbReference type="Google" id="ProtNLM"/>
    </source>
</evidence>
<dbReference type="AlphaFoldDB" id="A0AAQ3PIP0"/>
<gene>
    <name evidence="1" type="ORF">V8G54_004906</name>
</gene>
<proteinExistence type="predicted"/>
<accession>A0AAQ3PIP0</accession>
<keyword evidence="2" id="KW-1185">Reference proteome</keyword>
<name>A0AAQ3PIP0_VIGMU</name>
<dbReference type="Gene3D" id="3.40.50.720">
    <property type="entry name" value="NAD(P)-binding Rossmann-like Domain"/>
    <property type="match status" value="2"/>
</dbReference>
<evidence type="ECO:0000313" key="1">
    <source>
        <dbReference type="EMBL" id="WVZ26362.1"/>
    </source>
</evidence>